<comment type="cofactor">
    <cofactor evidence="9 11">
        <name>Zn(2+)</name>
        <dbReference type="ChEBI" id="CHEBI:29105"/>
    </cofactor>
    <text evidence="9 11">Binds 1 zinc ion per subunit.</text>
</comment>
<proteinExistence type="inferred from homology"/>
<dbReference type="OrthoDB" id="15827at2759"/>
<dbReference type="EC" id="3.4.11.-" evidence="11"/>
<feature type="binding site" evidence="9">
    <location>
        <position position="328"/>
    </location>
    <ligand>
        <name>Zn(2+)</name>
        <dbReference type="ChEBI" id="CHEBI:29105"/>
        <note>catalytic</note>
    </ligand>
</feature>
<keyword evidence="16" id="KW-1185">Reference proteome</keyword>
<dbReference type="InterPro" id="IPR001930">
    <property type="entry name" value="Peptidase_M1"/>
</dbReference>
<dbReference type="SUPFAM" id="SSF63737">
    <property type="entry name" value="Leukotriene A4 hydrolase N-terminal domain"/>
    <property type="match status" value="1"/>
</dbReference>
<evidence type="ECO:0000259" key="12">
    <source>
        <dbReference type="Pfam" id="PF01433"/>
    </source>
</evidence>
<dbReference type="InterPro" id="IPR034016">
    <property type="entry name" value="M1_APN-typ"/>
</dbReference>
<evidence type="ECO:0000259" key="13">
    <source>
        <dbReference type="Pfam" id="PF11838"/>
    </source>
</evidence>
<dbReference type="Pfam" id="PF01433">
    <property type="entry name" value="Peptidase_M1"/>
    <property type="match status" value="1"/>
</dbReference>
<comment type="similarity">
    <text evidence="1 11">Belongs to the peptidase M1 family.</text>
</comment>
<dbReference type="EMBL" id="MDYQ01000169">
    <property type="protein sequence ID" value="PRP79821.1"/>
    <property type="molecule type" value="Genomic_DNA"/>
</dbReference>
<feature type="domain" description="ERAP1-like C-terminal" evidence="13">
    <location>
        <begin position="555"/>
        <end position="880"/>
    </location>
</feature>
<dbReference type="Gene3D" id="2.60.40.1910">
    <property type="match status" value="1"/>
</dbReference>
<dbReference type="InterPro" id="IPR027268">
    <property type="entry name" value="Peptidase_M4/M1_CTD_sf"/>
</dbReference>
<evidence type="ECO:0000256" key="11">
    <source>
        <dbReference type="RuleBase" id="RU364040"/>
    </source>
</evidence>
<dbReference type="Gene3D" id="1.25.50.20">
    <property type="match status" value="1"/>
</dbReference>
<keyword evidence="2 11" id="KW-0031">Aminopeptidase</keyword>
<dbReference type="Pfam" id="PF11838">
    <property type="entry name" value="ERAP1_C"/>
    <property type="match status" value="1"/>
</dbReference>
<dbReference type="GO" id="GO:0042277">
    <property type="term" value="F:peptide binding"/>
    <property type="evidence" value="ECO:0007669"/>
    <property type="project" value="TreeGrafter"/>
</dbReference>
<evidence type="ECO:0000256" key="9">
    <source>
        <dbReference type="PIRSR" id="PIRSR634016-3"/>
    </source>
</evidence>
<dbReference type="GO" id="GO:0005615">
    <property type="term" value="C:extracellular space"/>
    <property type="evidence" value="ECO:0007669"/>
    <property type="project" value="TreeGrafter"/>
</dbReference>
<dbReference type="FunFam" id="1.10.390.10:FF:000001">
    <property type="entry name" value="Aminopeptidase"/>
    <property type="match status" value="1"/>
</dbReference>
<evidence type="ECO:0000313" key="15">
    <source>
        <dbReference type="EMBL" id="PRP79821.1"/>
    </source>
</evidence>
<dbReference type="CDD" id="cd09601">
    <property type="entry name" value="M1_APN-Q_like"/>
    <property type="match status" value="1"/>
</dbReference>
<sequence>MTADYRLPTHSKPSQYDLLIIPDFVNFTFQGSVDISITITDATQTITLNSSDITYPTSADGKPQISIKGSQGGISADQITLDAESQRATFNFPSSLSPGSYVLSIRYDGIMNDKLAGFYRSKYTKNDGSVSWIGCTQFEATDCRKAVPSWDEPAHKAIFRVQLVVPEGMTALSNMPVVQKRTTLDSSKEADQSRGLQYKAGSVHHTYAETPVMSTYLLAWVIGHFDYISGYTQDHKEVRVYTPLGKSHLGHYALQTSLQCLPFYEKFFEFEYPLPKMDLIAIPDFAAGAMENWGLVTYRETALLIDPQTSSTVTKQRVARTVCHEIAHMWFGNAVTMEWWTYLWLNEGFARFVEHLAVDHIYPEYDIFTQFVTDVYYLALGLDSLRNTHAVEVPVKLAQEVNEIFDTISYAKGGSCLRMLYWNVGAENFRRGLALYVDKYKYKNTVTENLWDSLSEATGRDIKKLMDSWIKQEGYPVVTASEVQGKEGRVLKLSQKRFFADMSDAKAVANESLWSIPISVGAYRDGKLRERFDSVFEAQQGEIVLPSSFSSEDVLKINIEHTGFYRVHYDEPLFQKLLEIVPSLSPIDRLGLQRDTFSLATAGVGSLERALDVMSRLKDENNFSVISALSTTLHQLCSLHSENERVISSLRGFISGLFSSQFGRLGWQAGATEEHQSGMLRGVVLSIIGETQDQAVQEEAMRRLRAFAADEKDSSIAGDLRSTVYSICMRYKTRESRELLLSIYRRTSSAEERVRILGAIGRINTSKEGSTVEEAKRAIQDNLEWWTTDEVRNGDSAYLLGSISSSNLGRQTVWNHLTSDWKAFSARFGDGQNFVLSSVLSGVLVGHSTLVAAEDFEKWFEENPMPAAKRTISQLSETVRLKAGRLERESRELEKWLTEKNY</sequence>
<keyword evidence="4 9" id="KW-0479">Metal-binding</keyword>
<name>A0A2P6N789_9EUKA</name>
<dbReference type="GO" id="GO:0006508">
    <property type="term" value="P:proteolysis"/>
    <property type="evidence" value="ECO:0007669"/>
    <property type="project" value="UniProtKB-KW"/>
</dbReference>
<feature type="binding site" evidence="9">
    <location>
        <position position="324"/>
    </location>
    <ligand>
        <name>Zn(2+)</name>
        <dbReference type="ChEBI" id="CHEBI:29105"/>
        <note>catalytic</note>
    </ligand>
</feature>
<dbReference type="PRINTS" id="PR00756">
    <property type="entry name" value="ALADIPTASE"/>
</dbReference>
<dbReference type="InterPro" id="IPR042097">
    <property type="entry name" value="Aminopeptidase_N-like_N_sf"/>
</dbReference>
<feature type="domain" description="Peptidase M1 membrane alanine aminopeptidase" evidence="12">
    <location>
        <begin position="252"/>
        <end position="469"/>
    </location>
</feature>
<dbReference type="PANTHER" id="PTHR11533">
    <property type="entry name" value="PROTEASE M1 ZINC METALLOPROTEASE"/>
    <property type="match status" value="1"/>
</dbReference>
<keyword evidence="6 9" id="KW-0862">Zinc</keyword>
<dbReference type="InterPro" id="IPR014782">
    <property type="entry name" value="Peptidase_M1_dom"/>
</dbReference>
<feature type="domain" description="Aminopeptidase N-like N-terminal" evidence="14">
    <location>
        <begin position="12"/>
        <end position="217"/>
    </location>
</feature>
<dbReference type="InterPro" id="IPR045357">
    <property type="entry name" value="Aminopeptidase_N-like_N"/>
</dbReference>
<dbReference type="GO" id="GO:0070006">
    <property type="term" value="F:metalloaminopeptidase activity"/>
    <property type="evidence" value="ECO:0007669"/>
    <property type="project" value="TreeGrafter"/>
</dbReference>
<dbReference type="InParanoid" id="A0A2P6N789"/>
<evidence type="ECO:0000256" key="6">
    <source>
        <dbReference type="ARBA" id="ARBA00022833"/>
    </source>
</evidence>
<dbReference type="PANTHER" id="PTHR11533:SF174">
    <property type="entry name" value="PUROMYCIN-SENSITIVE AMINOPEPTIDASE-RELATED"/>
    <property type="match status" value="1"/>
</dbReference>
<protein>
    <recommendedName>
        <fullName evidence="11">Aminopeptidase</fullName>
        <ecNumber evidence="11">3.4.11.-</ecNumber>
    </recommendedName>
</protein>
<dbReference type="SUPFAM" id="SSF55486">
    <property type="entry name" value="Metalloproteases ('zincins'), catalytic domain"/>
    <property type="match status" value="1"/>
</dbReference>
<evidence type="ECO:0000256" key="10">
    <source>
        <dbReference type="PIRSR" id="PIRSR634016-4"/>
    </source>
</evidence>
<evidence type="ECO:0000313" key="16">
    <source>
        <dbReference type="Proteomes" id="UP000241769"/>
    </source>
</evidence>
<evidence type="ECO:0000256" key="1">
    <source>
        <dbReference type="ARBA" id="ARBA00010136"/>
    </source>
</evidence>
<organism evidence="15 16">
    <name type="scientific">Planoprotostelium fungivorum</name>
    <dbReference type="NCBI Taxonomy" id="1890364"/>
    <lineage>
        <taxon>Eukaryota</taxon>
        <taxon>Amoebozoa</taxon>
        <taxon>Evosea</taxon>
        <taxon>Variosea</taxon>
        <taxon>Cavosteliida</taxon>
        <taxon>Cavosteliaceae</taxon>
        <taxon>Planoprotostelium</taxon>
    </lineage>
</organism>
<gene>
    <name evidence="15" type="ORF">PROFUN_12493</name>
</gene>
<evidence type="ECO:0000256" key="7">
    <source>
        <dbReference type="ARBA" id="ARBA00023049"/>
    </source>
</evidence>
<evidence type="ECO:0000256" key="5">
    <source>
        <dbReference type="ARBA" id="ARBA00022801"/>
    </source>
</evidence>
<evidence type="ECO:0000259" key="14">
    <source>
        <dbReference type="Pfam" id="PF17900"/>
    </source>
</evidence>
<dbReference type="GO" id="GO:0008270">
    <property type="term" value="F:zinc ion binding"/>
    <property type="evidence" value="ECO:0007669"/>
    <property type="project" value="UniProtKB-UniRule"/>
</dbReference>
<dbReference type="InterPro" id="IPR050344">
    <property type="entry name" value="Peptidase_M1_aminopeptidases"/>
</dbReference>
<dbReference type="AlphaFoldDB" id="A0A2P6N789"/>
<keyword evidence="7 11" id="KW-0482">Metalloprotease</keyword>
<evidence type="ECO:0000256" key="3">
    <source>
        <dbReference type="ARBA" id="ARBA00022670"/>
    </source>
</evidence>
<comment type="caution">
    <text evidence="15">The sequence shown here is derived from an EMBL/GenBank/DDBJ whole genome shotgun (WGS) entry which is preliminary data.</text>
</comment>
<dbReference type="Proteomes" id="UP000241769">
    <property type="component" value="Unassembled WGS sequence"/>
</dbReference>
<dbReference type="InterPro" id="IPR024571">
    <property type="entry name" value="ERAP1-like_C_dom"/>
</dbReference>
<accession>A0A2P6N789</accession>
<reference evidence="15 16" key="1">
    <citation type="journal article" date="2018" name="Genome Biol. Evol.">
        <title>Multiple Roots of Fruiting Body Formation in Amoebozoa.</title>
        <authorList>
            <person name="Hillmann F."/>
            <person name="Forbes G."/>
            <person name="Novohradska S."/>
            <person name="Ferling I."/>
            <person name="Riege K."/>
            <person name="Groth M."/>
            <person name="Westermann M."/>
            <person name="Marz M."/>
            <person name="Spaller T."/>
            <person name="Winckler T."/>
            <person name="Schaap P."/>
            <person name="Glockner G."/>
        </authorList>
    </citation>
    <scope>NUCLEOTIDE SEQUENCE [LARGE SCALE GENOMIC DNA]</scope>
    <source>
        <strain evidence="15 16">Jena</strain>
    </source>
</reference>
<dbReference type="GO" id="GO:0005737">
    <property type="term" value="C:cytoplasm"/>
    <property type="evidence" value="ECO:0007669"/>
    <property type="project" value="TreeGrafter"/>
</dbReference>
<dbReference type="STRING" id="1890364.A0A2P6N789"/>
<dbReference type="GO" id="GO:0016020">
    <property type="term" value="C:membrane"/>
    <property type="evidence" value="ECO:0007669"/>
    <property type="project" value="TreeGrafter"/>
</dbReference>
<evidence type="ECO:0000256" key="4">
    <source>
        <dbReference type="ARBA" id="ARBA00022723"/>
    </source>
</evidence>
<evidence type="ECO:0000256" key="8">
    <source>
        <dbReference type="PIRSR" id="PIRSR634016-1"/>
    </source>
</evidence>
<dbReference type="GO" id="GO:0043171">
    <property type="term" value="P:peptide catabolic process"/>
    <property type="evidence" value="ECO:0007669"/>
    <property type="project" value="TreeGrafter"/>
</dbReference>
<feature type="active site" description="Proton acceptor" evidence="8">
    <location>
        <position position="325"/>
    </location>
</feature>
<feature type="site" description="Transition state stabilizer" evidence="10">
    <location>
        <position position="410"/>
    </location>
</feature>
<dbReference type="Gene3D" id="1.10.390.10">
    <property type="entry name" value="Neutral Protease Domain 2"/>
    <property type="match status" value="1"/>
</dbReference>
<feature type="binding site" evidence="9">
    <location>
        <position position="347"/>
    </location>
    <ligand>
        <name>Zn(2+)</name>
        <dbReference type="ChEBI" id="CHEBI:29105"/>
        <note>catalytic</note>
    </ligand>
</feature>
<keyword evidence="3 11" id="KW-0645">Protease</keyword>
<dbReference type="Gene3D" id="2.60.40.1730">
    <property type="entry name" value="tricorn interacting facor f3 domain"/>
    <property type="match status" value="1"/>
</dbReference>
<keyword evidence="5 11" id="KW-0378">Hydrolase</keyword>
<evidence type="ECO:0000256" key="2">
    <source>
        <dbReference type="ARBA" id="ARBA00022438"/>
    </source>
</evidence>
<dbReference type="FunFam" id="2.60.40.1730:FF:000002">
    <property type="entry name" value="Aminopeptidase"/>
    <property type="match status" value="1"/>
</dbReference>
<dbReference type="Pfam" id="PF17900">
    <property type="entry name" value="Peptidase_M1_N"/>
    <property type="match status" value="1"/>
</dbReference>